<gene>
    <name evidence="2" type="ORF">CTI12_AA003540</name>
</gene>
<keyword evidence="3" id="KW-1185">Reference proteome</keyword>
<feature type="region of interest" description="Disordered" evidence="1">
    <location>
        <begin position="205"/>
        <end position="229"/>
    </location>
</feature>
<evidence type="ECO:0000256" key="1">
    <source>
        <dbReference type="SAM" id="MobiDB-lite"/>
    </source>
</evidence>
<evidence type="ECO:0008006" key="4">
    <source>
        <dbReference type="Google" id="ProtNLM"/>
    </source>
</evidence>
<dbReference type="EMBL" id="PKPP01000028">
    <property type="protein sequence ID" value="PWA99244.1"/>
    <property type="molecule type" value="Genomic_DNA"/>
</dbReference>
<feature type="compositionally biased region" description="Polar residues" evidence="1">
    <location>
        <begin position="115"/>
        <end position="138"/>
    </location>
</feature>
<feature type="region of interest" description="Disordered" evidence="1">
    <location>
        <begin position="87"/>
        <end position="138"/>
    </location>
</feature>
<evidence type="ECO:0000313" key="2">
    <source>
        <dbReference type="EMBL" id="PWA99244.1"/>
    </source>
</evidence>
<organism evidence="2 3">
    <name type="scientific">Artemisia annua</name>
    <name type="common">Sweet wormwood</name>
    <dbReference type="NCBI Taxonomy" id="35608"/>
    <lineage>
        <taxon>Eukaryota</taxon>
        <taxon>Viridiplantae</taxon>
        <taxon>Streptophyta</taxon>
        <taxon>Embryophyta</taxon>
        <taxon>Tracheophyta</taxon>
        <taxon>Spermatophyta</taxon>
        <taxon>Magnoliopsida</taxon>
        <taxon>eudicotyledons</taxon>
        <taxon>Gunneridae</taxon>
        <taxon>Pentapetalae</taxon>
        <taxon>asterids</taxon>
        <taxon>campanulids</taxon>
        <taxon>Asterales</taxon>
        <taxon>Asteraceae</taxon>
        <taxon>Asteroideae</taxon>
        <taxon>Anthemideae</taxon>
        <taxon>Artemisiinae</taxon>
        <taxon>Artemisia</taxon>
    </lineage>
</organism>
<feature type="region of interest" description="Disordered" evidence="1">
    <location>
        <begin position="151"/>
        <end position="178"/>
    </location>
</feature>
<reference evidence="2 3" key="1">
    <citation type="journal article" date="2018" name="Mol. Plant">
        <title>The genome of Artemisia annua provides insight into the evolution of Asteraceae family and artemisinin biosynthesis.</title>
        <authorList>
            <person name="Shen Q."/>
            <person name="Zhang L."/>
            <person name="Liao Z."/>
            <person name="Wang S."/>
            <person name="Yan T."/>
            <person name="Shi P."/>
            <person name="Liu M."/>
            <person name="Fu X."/>
            <person name="Pan Q."/>
            <person name="Wang Y."/>
            <person name="Lv Z."/>
            <person name="Lu X."/>
            <person name="Zhang F."/>
            <person name="Jiang W."/>
            <person name="Ma Y."/>
            <person name="Chen M."/>
            <person name="Hao X."/>
            <person name="Li L."/>
            <person name="Tang Y."/>
            <person name="Lv G."/>
            <person name="Zhou Y."/>
            <person name="Sun X."/>
            <person name="Brodelius P.E."/>
            <person name="Rose J.K.C."/>
            <person name="Tang K."/>
        </authorList>
    </citation>
    <scope>NUCLEOTIDE SEQUENCE [LARGE SCALE GENOMIC DNA]</scope>
    <source>
        <strain evidence="3">cv. Huhao1</strain>
        <tissue evidence="2">Leaf</tissue>
    </source>
</reference>
<dbReference type="PANTHER" id="PTHR31286:SF180">
    <property type="entry name" value="OS10G0362600 PROTEIN"/>
    <property type="match status" value="1"/>
</dbReference>
<name>A0A2U1QMK5_ARTAN</name>
<dbReference type="Proteomes" id="UP000245207">
    <property type="component" value="Unassembled WGS sequence"/>
</dbReference>
<feature type="compositionally biased region" description="Basic and acidic residues" evidence="1">
    <location>
        <begin position="87"/>
        <end position="114"/>
    </location>
</feature>
<evidence type="ECO:0000313" key="3">
    <source>
        <dbReference type="Proteomes" id="UP000245207"/>
    </source>
</evidence>
<accession>A0A2U1QMK5</accession>
<dbReference type="OrthoDB" id="10665648at2759"/>
<comment type="caution">
    <text evidence="2">The sequence shown here is derived from an EMBL/GenBank/DDBJ whole genome shotgun (WGS) entry which is preliminary data.</text>
</comment>
<proteinExistence type="predicted"/>
<dbReference type="PANTHER" id="PTHR31286">
    <property type="entry name" value="GLYCINE-RICH CELL WALL STRUCTURAL PROTEIN 1.8-LIKE"/>
    <property type="match status" value="1"/>
</dbReference>
<protein>
    <recommendedName>
        <fullName evidence="4">ATPase, F1/V1/A1 complex, alpha/beta subunit, Zinc knuckle CX2CX4HX4C</fullName>
    </recommendedName>
</protein>
<dbReference type="AlphaFoldDB" id="A0A2U1QMK5"/>
<dbReference type="InterPro" id="IPR040256">
    <property type="entry name" value="At4g02000-like"/>
</dbReference>
<sequence>MTAAMCKEGSGRLGYTRVLVEIDAGKEYTDNVEISYVDKQMNVKRTKWVRVEYPWKPDKCSHCVVFGHSKSQCKICKATNETVNEDNIKKNNEEENKEGFVEVRNRKNRGENKVDGNNQGNRQSNNVGGNYAQGNRQFNKKMTYNARFVYKPKENGVKNTNGGKSDTPSKSVYESPPSLEKVWNVSSENLKELKRSANKYSVLAEEGNQEKEMERNGNIVNDEEDVYVN</sequence>
<feature type="compositionally biased region" description="Polar residues" evidence="1">
    <location>
        <begin position="157"/>
        <end position="172"/>
    </location>
</feature>